<dbReference type="PROSITE" id="PS51257">
    <property type="entry name" value="PROKAR_LIPOPROTEIN"/>
    <property type="match status" value="1"/>
</dbReference>
<dbReference type="EMBL" id="RQXT01000049">
    <property type="protein sequence ID" value="RRH93658.1"/>
    <property type="molecule type" value="Genomic_DNA"/>
</dbReference>
<dbReference type="Proteomes" id="UP000273786">
    <property type="component" value="Unassembled WGS sequence"/>
</dbReference>
<dbReference type="RefSeq" id="WP_125005049.1">
    <property type="nucleotide sequence ID" value="NZ_RQXT01000049.1"/>
</dbReference>
<sequence>MKFRLTIAGLAASLAITGCMSTEELAARDDQTCRSYGARPGTDAFVNCRVGQDQTRVMKEQASAQRQIASQQAYWNTVTAMQRAGKTFTY</sequence>
<evidence type="ECO:0000313" key="1">
    <source>
        <dbReference type="EMBL" id="RRH93658.1"/>
    </source>
</evidence>
<proteinExistence type="predicted"/>
<evidence type="ECO:0000313" key="2">
    <source>
        <dbReference type="Proteomes" id="UP000273786"/>
    </source>
</evidence>
<accession>A0A3P3F7Q4</accession>
<dbReference type="OrthoDB" id="5984161at2"/>
<reference evidence="1 2" key="1">
    <citation type="submission" date="2018-11" db="EMBL/GenBank/DDBJ databases">
        <title>the genome of Mesorhizobium tamadayense DSM 28320.</title>
        <authorList>
            <person name="Gao J."/>
        </authorList>
    </citation>
    <scope>NUCLEOTIDE SEQUENCE [LARGE SCALE GENOMIC DNA]</scope>
    <source>
        <strain evidence="1 2">DSM 28320</strain>
    </source>
</reference>
<evidence type="ECO:0008006" key="3">
    <source>
        <dbReference type="Google" id="ProtNLM"/>
    </source>
</evidence>
<keyword evidence="2" id="KW-1185">Reference proteome</keyword>
<comment type="caution">
    <text evidence="1">The sequence shown here is derived from an EMBL/GenBank/DDBJ whole genome shotgun (WGS) entry which is preliminary data.</text>
</comment>
<gene>
    <name evidence="1" type="ORF">EH240_29120</name>
</gene>
<name>A0A3P3F7Q4_9HYPH</name>
<organism evidence="1 2">
    <name type="scientific">Mesorhizobium tamadayense</name>
    <dbReference type="NCBI Taxonomy" id="425306"/>
    <lineage>
        <taxon>Bacteria</taxon>
        <taxon>Pseudomonadati</taxon>
        <taxon>Pseudomonadota</taxon>
        <taxon>Alphaproteobacteria</taxon>
        <taxon>Hyphomicrobiales</taxon>
        <taxon>Phyllobacteriaceae</taxon>
        <taxon>Mesorhizobium</taxon>
    </lineage>
</organism>
<dbReference type="AlphaFoldDB" id="A0A3P3F7Q4"/>
<protein>
    <recommendedName>
        <fullName evidence="3">Lipoprotein</fullName>
    </recommendedName>
</protein>